<evidence type="ECO:0000313" key="1">
    <source>
        <dbReference type="EMBL" id="CEM19326.1"/>
    </source>
</evidence>
<protein>
    <submittedName>
        <fullName evidence="1">Uncharacterized protein</fullName>
    </submittedName>
</protein>
<organism evidence="1 2">
    <name type="scientific">Vitrella brassicaformis (strain CCMP3155)</name>
    <dbReference type="NCBI Taxonomy" id="1169540"/>
    <lineage>
        <taxon>Eukaryota</taxon>
        <taxon>Sar</taxon>
        <taxon>Alveolata</taxon>
        <taxon>Colpodellida</taxon>
        <taxon>Vitrellaceae</taxon>
        <taxon>Vitrella</taxon>
    </lineage>
</organism>
<gene>
    <name evidence="1" type="ORF">Vbra_16390</name>
</gene>
<keyword evidence="2" id="KW-1185">Reference proteome</keyword>
<dbReference type="InParanoid" id="A0A0G4FWN1"/>
<dbReference type="EMBL" id="CDMY01000510">
    <property type="protein sequence ID" value="CEM19326.1"/>
    <property type="molecule type" value="Genomic_DNA"/>
</dbReference>
<dbReference type="VEuPathDB" id="CryptoDB:Vbra_16390"/>
<evidence type="ECO:0000313" key="2">
    <source>
        <dbReference type="Proteomes" id="UP000041254"/>
    </source>
</evidence>
<accession>A0A0G4FWN1</accession>
<dbReference type="PhylomeDB" id="A0A0G4FWN1"/>
<reference evidence="1 2" key="1">
    <citation type="submission" date="2014-11" db="EMBL/GenBank/DDBJ databases">
        <authorList>
            <person name="Zhu J."/>
            <person name="Qi W."/>
            <person name="Song R."/>
        </authorList>
    </citation>
    <scope>NUCLEOTIDE SEQUENCE [LARGE SCALE GENOMIC DNA]</scope>
</reference>
<proteinExistence type="predicted"/>
<dbReference type="Proteomes" id="UP000041254">
    <property type="component" value="Unassembled WGS sequence"/>
</dbReference>
<name>A0A0G4FWN1_VITBC</name>
<sequence length="178" mass="19944">MSASAVPRQKGKVNYEARLKKVLKEVKKAQRSNEPDLINLGLCSRDYLPRADELADITAEEKQGHHGRMEEVLYPFPSIIVSNAYSLLNHQEDAGDFETCYPPERVEPDEFEENVPLTLAIVASDPSKGITGADFMAQIHAFEQGALCDLKDPCEGAELTGARRHSCGRYWLEYTDRC</sequence>
<dbReference type="AlphaFoldDB" id="A0A0G4FWN1"/>